<dbReference type="InterPro" id="IPR056884">
    <property type="entry name" value="NPHP3-like_N"/>
</dbReference>
<dbReference type="AlphaFoldDB" id="A0AAD7NAM7"/>
<keyword evidence="1" id="KW-0677">Repeat</keyword>
<proteinExistence type="predicted"/>
<evidence type="ECO:0000259" key="2">
    <source>
        <dbReference type="Pfam" id="PF24883"/>
    </source>
</evidence>
<name>A0AAD7NAM7_9AGAR</name>
<sequence length="423" mass="46465">MTLCGIQAPCTGIQRFMLQSRWMTILSPELQSSNEAYSPNGTSTQICELCPLTSMITLQLYHHTFFPRREDPVIGQCRIGIEDLSHQCGLGKVVSLEIKADGKVSGRLSVLLEKSEVAAGRATSRMESTLVTLPTAGPSLDGINAAVEVGGSQNNLATALGVCLDHIDVVVKMGDKLAQVHPYVSTAWSILSSVYQAVKQQREMDNKVVKLVKDIVELYSFKDDIHFVVAKIQILEDTLIKIAKHTLLCANFLAEYSQPKFSGQFCICRCISCTDMYSERTIRAAFVNDNQRRIGDLSNELVKLKESFTHALRIQSMLLTTEVHGTVARLDKSGELKKLRHISYDASLRTGCLPGTREDILADISNWLTTPSSSGNILWLSGVAGSGKSSVATTLSQHLREADHLGAFLFFTWNNLANSNPTV</sequence>
<organism evidence="3 4">
    <name type="scientific">Mycena metata</name>
    <dbReference type="NCBI Taxonomy" id="1033252"/>
    <lineage>
        <taxon>Eukaryota</taxon>
        <taxon>Fungi</taxon>
        <taxon>Dikarya</taxon>
        <taxon>Basidiomycota</taxon>
        <taxon>Agaricomycotina</taxon>
        <taxon>Agaricomycetes</taxon>
        <taxon>Agaricomycetidae</taxon>
        <taxon>Agaricales</taxon>
        <taxon>Marasmiineae</taxon>
        <taxon>Mycenaceae</taxon>
        <taxon>Mycena</taxon>
    </lineage>
</organism>
<dbReference type="Gene3D" id="3.40.50.300">
    <property type="entry name" value="P-loop containing nucleotide triphosphate hydrolases"/>
    <property type="match status" value="1"/>
</dbReference>
<dbReference type="PANTHER" id="PTHR10039">
    <property type="entry name" value="AMELOGENIN"/>
    <property type="match status" value="1"/>
</dbReference>
<reference evidence="3" key="1">
    <citation type="submission" date="2023-03" db="EMBL/GenBank/DDBJ databases">
        <title>Massive genome expansion in bonnet fungi (Mycena s.s.) driven by repeated elements and novel gene families across ecological guilds.</title>
        <authorList>
            <consortium name="Lawrence Berkeley National Laboratory"/>
            <person name="Harder C.B."/>
            <person name="Miyauchi S."/>
            <person name="Viragh M."/>
            <person name="Kuo A."/>
            <person name="Thoen E."/>
            <person name="Andreopoulos B."/>
            <person name="Lu D."/>
            <person name="Skrede I."/>
            <person name="Drula E."/>
            <person name="Henrissat B."/>
            <person name="Morin E."/>
            <person name="Kohler A."/>
            <person name="Barry K."/>
            <person name="LaButti K."/>
            <person name="Morin E."/>
            <person name="Salamov A."/>
            <person name="Lipzen A."/>
            <person name="Mereny Z."/>
            <person name="Hegedus B."/>
            <person name="Baldrian P."/>
            <person name="Stursova M."/>
            <person name="Weitz H."/>
            <person name="Taylor A."/>
            <person name="Grigoriev I.V."/>
            <person name="Nagy L.G."/>
            <person name="Martin F."/>
            <person name="Kauserud H."/>
        </authorList>
    </citation>
    <scope>NUCLEOTIDE SEQUENCE</scope>
    <source>
        <strain evidence="3">CBHHK182m</strain>
    </source>
</reference>
<feature type="domain" description="Nephrocystin 3-like N-terminal" evidence="2">
    <location>
        <begin position="355"/>
        <end position="420"/>
    </location>
</feature>
<evidence type="ECO:0000256" key="1">
    <source>
        <dbReference type="ARBA" id="ARBA00022737"/>
    </source>
</evidence>
<accession>A0AAD7NAM7</accession>
<evidence type="ECO:0000313" key="3">
    <source>
        <dbReference type="EMBL" id="KAJ7752320.1"/>
    </source>
</evidence>
<protein>
    <recommendedName>
        <fullName evidence="2">Nephrocystin 3-like N-terminal domain-containing protein</fullName>
    </recommendedName>
</protein>
<evidence type="ECO:0000313" key="4">
    <source>
        <dbReference type="Proteomes" id="UP001215598"/>
    </source>
</evidence>
<dbReference type="Pfam" id="PF24883">
    <property type="entry name" value="NPHP3_N"/>
    <property type="match status" value="1"/>
</dbReference>
<dbReference type="SUPFAM" id="SSF52540">
    <property type="entry name" value="P-loop containing nucleoside triphosphate hydrolases"/>
    <property type="match status" value="1"/>
</dbReference>
<comment type="caution">
    <text evidence="3">The sequence shown here is derived from an EMBL/GenBank/DDBJ whole genome shotgun (WGS) entry which is preliminary data.</text>
</comment>
<gene>
    <name evidence="3" type="ORF">B0H16DRAFT_794664</name>
</gene>
<dbReference type="EMBL" id="JARKIB010000059">
    <property type="protein sequence ID" value="KAJ7752320.1"/>
    <property type="molecule type" value="Genomic_DNA"/>
</dbReference>
<dbReference type="Proteomes" id="UP001215598">
    <property type="component" value="Unassembled WGS sequence"/>
</dbReference>
<dbReference type="InterPro" id="IPR027417">
    <property type="entry name" value="P-loop_NTPase"/>
</dbReference>
<keyword evidence="4" id="KW-1185">Reference proteome</keyword>